<evidence type="ECO:0000256" key="2">
    <source>
        <dbReference type="SAM" id="Phobius"/>
    </source>
</evidence>
<keyword evidence="2" id="KW-0812">Transmembrane</keyword>
<reference evidence="3 4" key="1">
    <citation type="journal article" date="2010" name="Science">
        <title>Genomic analysis of organismal complexity in the multicellular green alga Volvox carteri.</title>
        <authorList>
            <person name="Prochnik S.E."/>
            <person name="Umen J."/>
            <person name="Nedelcu A.M."/>
            <person name="Hallmann A."/>
            <person name="Miller S.M."/>
            <person name="Nishii I."/>
            <person name="Ferris P."/>
            <person name="Kuo A."/>
            <person name="Mitros T."/>
            <person name="Fritz-Laylin L.K."/>
            <person name="Hellsten U."/>
            <person name="Chapman J."/>
            <person name="Simakov O."/>
            <person name="Rensing S.A."/>
            <person name="Terry A."/>
            <person name="Pangilinan J."/>
            <person name="Kapitonov V."/>
            <person name="Jurka J."/>
            <person name="Salamov A."/>
            <person name="Shapiro H."/>
            <person name="Schmutz J."/>
            <person name="Grimwood J."/>
            <person name="Lindquist E."/>
            <person name="Lucas S."/>
            <person name="Grigoriev I.V."/>
            <person name="Schmitt R."/>
            <person name="Kirk D."/>
            <person name="Rokhsar D.S."/>
        </authorList>
    </citation>
    <scope>NUCLEOTIDE SEQUENCE [LARGE SCALE GENOMIC DNA]</scope>
    <source>
        <strain evidence="4">f. Nagariensis / Eve</strain>
    </source>
</reference>
<dbReference type="AlphaFoldDB" id="D8TML1"/>
<keyword evidence="4" id="KW-1185">Reference proteome</keyword>
<feature type="transmembrane region" description="Helical" evidence="2">
    <location>
        <begin position="316"/>
        <end position="337"/>
    </location>
</feature>
<feature type="region of interest" description="Disordered" evidence="1">
    <location>
        <begin position="210"/>
        <end position="248"/>
    </location>
</feature>
<keyword evidence="2" id="KW-1133">Transmembrane helix</keyword>
<feature type="region of interest" description="Disordered" evidence="1">
    <location>
        <begin position="29"/>
        <end position="51"/>
    </location>
</feature>
<evidence type="ECO:0000256" key="1">
    <source>
        <dbReference type="SAM" id="MobiDB-lite"/>
    </source>
</evidence>
<feature type="region of interest" description="Disordered" evidence="1">
    <location>
        <begin position="94"/>
        <end position="117"/>
    </location>
</feature>
<dbReference type="EMBL" id="GL378328">
    <property type="protein sequence ID" value="EFJ51275.1"/>
    <property type="molecule type" value="Genomic_DNA"/>
</dbReference>
<feature type="compositionally biased region" description="Polar residues" evidence="1">
    <location>
        <begin position="235"/>
        <end position="248"/>
    </location>
</feature>
<dbReference type="GeneID" id="9624899"/>
<dbReference type="InParanoid" id="D8TML1"/>
<feature type="region of interest" description="Disordered" evidence="1">
    <location>
        <begin position="289"/>
        <end position="309"/>
    </location>
</feature>
<proteinExistence type="predicted"/>
<evidence type="ECO:0000313" key="3">
    <source>
        <dbReference type="EMBL" id="EFJ51275.1"/>
    </source>
</evidence>
<gene>
    <name evidence="3" type="ORF">VOLCADRAFT_103542</name>
</gene>
<evidence type="ECO:0000313" key="4">
    <source>
        <dbReference type="Proteomes" id="UP000001058"/>
    </source>
</evidence>
<dbReference type="RefSeq" id="XP_002947742.1">
    <property type="nucleotide sequence ID" value="XM_002947696.1"/>
</dbReference>
<feature type="compositionally biased region" description="Low complexity" evidence="1">
    <location>
        <begin position="29"/>
        <end position="44"/>
    </location>
</feature>
<dbReference type="KEGG" id="vcn:VOLCADRAFT_103542"/>
<dbReference type="Proteomes" id="UP000001058">
    <property type="component" value="Unassembled WGS sequence"/>
</dbReference>
<name>D8TML1_VOLCA</name>
<dbReference type="OrthoDB" id="545709at2759"/>
<protein>
    <submittedName>
        <fullName evidence="3">Uncharacterized protein</fullName>
    </submittedName>
</protein>
<organism evidence="4">
    <name type="scientific">Volvox carteri f. nagariensis</name>
    <dbReference type="NCBI Taxonomy" id="3068"/>
    <lineage>
        <taxon>Eukaryota</taxon>
        <taxon>Viridiplantae</taxon>
        <taxon>Chlorophyta</taxon>
        <taxon>core chlorophytes</taxon>
        <taxon>Chlorophyceae</taxon>
        <taxon>CS clade</taxon>
        <taxon>Chlamydomonadales</taxon>
        <taxon>Volvocaceae</taxon>
        <taxon>Volvox</taxon>
    </lineage>
</organism>
<accession>D8TML1</accession>
<keyword evidence="2" id="KW-0472">Membrane</keyword>
<sequence length="345" mass="36263">MFGHITRAASRPAVAAAAAAAAANAAQGSVQARAPPQGARQAGAHPPVHSKIVDRDTEDWIMAELKDEVVLFQPFDGREVEEAASTVMTLWAGRAPSTPRSGPIITEPGEDADGGSSSCGEYGDDLFANAVIEAAAAANADAVAQGRSKDREQLESLMAITTRMLKRPGLQREVVMCMMEDSEVRDLMLRQCTDLDRYLLAAGIHNPALLPPPPSESLEIGNPEGDRSARAGATDTPTPKKSASASSRGSPLISRLVGVVAGALERAGDVLASLGNWLRRQVLAAFPQDDDGDEHAAAEAYEGGSGPRGQRTANQVLGGVMVLVVAVFCVAVIRRPLVLHALRRR</sequence>